<feature type="compositionally biased region" description="Low complexity" evidence="1">
    <location>
        <begin position="14"/>
        <end position="23"/>
    </location>
</feature>
<evidence type="ECO:0008006" key="4">
    <source>
        <dbReference type="Google" id="ProtNLM"/>
    </source>
</evidence>
<evidence type="ECO:0000313" key="3">
    <source>
        <dbReference type="Proteomes" id="UP000319825"/>
    </source>
</evidence>
<dbReference type="SUPFAM" id="SSF55729">
    <property type="entry name" value="Acyl-CoA N-acyltransferases (Nat)"/>
    <property type="match status" value="1"/>
</dbReference>
<gene>
    <name evidence="2" type="ORF">JD77_00451</name>
</gene>
<feature type="region of interest" description="Disordered" evidence="1">
    <location>
        <begin position="1"/>
        <end position="33"/>
    </location>
</feature>
<dbReference type="Gene3D" id="3.40.630.30">
    <property type="match status" value="1"/>
</dbReference>
<comment type="caution">
    <text evidence="2">The sequence shown here is derived from an EMBL/GenBank/DDBJ whole genome shotgun (WGS) entry which is preliminary data.</text>
</comment>
<name>A0A562I481_MICOL</name>
<proteinExistence type="predicted"/>
<evidence type="ECO:0000313" key="2">
    <source>
        <dbReference type="EMBL" id="TWH65514.1"/>
    </source>
</evidence>
<dbReference type="EMBL" id="VLKE01000001">
    <property type="protein sequence ID" value="TWH65514.1"/>
    <property type="molecule type" value="Genomic_DNA"/>
</dbReference>
<organism evidence="2 3">
    <name type="scientific">Micromonospora olivasterospora</name>
    <dbReference type="NCBI Taxonomy" id="1880"/>
    <lineage>
        <taxon>Bacteria</taxon>
        <taxon>Bacillati</taxon>
        <taxon>Actinomycetota</taxon>
        <taxon>Actinomycetes</taxon>
        <taxon>Micromonosporales</taxon>
        <taxon>Micromonosporaceae</taxon>
        <taxon>Micromonospora</taxon>
    </lineage>
</organism>
<dbReference type="Proteomes" id="UP000319825">
    <property type="component" value="Unassembled WGS sequence"/>
</dbReference>
<dbReference type="InterPro" id="IPR016181">
    <property type="entry name" value="Acyl_CoA_acyltransferase"/>
</dbReference>
<keyword evidence="3" id="KW-1185">Reference proteome</keyword>
<evidence type="ECO:0000256" key="1">
    <source>
        <dbReference type="SAM" id="MobiDB-lite"/>
    </source>
</evidence>
<protein>
    <recommendedName>
        <fullName evidence="4">Acetyltransferase (GNAT) family protein</fullName>
    </recommendedName>
</protein>
<accession>A0A562I481</accession>
<reference evidence="2 3" key="1">
    <citation type="submission" date="2019-07" db="EMBL/GenBank/DDBJ databases">
        <title>R&amp;d 2014.</title>
        <authorList>
            <person name="Klenk H.-P."/>
        </authorList>
    </citation>
    <scope>NUCLEOTIDE SEQUENCE [LARGE SCALE GENOMIC DNA]</scope>
    <source>
        <strain evidence="2 3">DSM 43868</strain>
    </source>
</reference>
<dbReference type="AlphaFoldDB" id="A0A562I481"/>
<sequence length="131" mass="14088">MARGGGLGRPGPSPRSGSRSAPRPTCPTPRPLCEADLDAARDEPADVGMDEIGYADWLAAHWHRPDLDRELTTVAIMDGTMVAFSVALTDGRYRYQSGMTGTRSACRRLGLARLVKHAGLTRARRPGSGTR</sequence>